<protein>
    <submittedName>
        <fullName evidence="2">Uncharacterized protein</fullName>
    </submittedName>
</protein>
<feature type="non-terminal residue" evidence="2">
    <location>
        <position position="48"/>
    </location>
</feature>
<accession>A0A0F9C1V2</accession>
<comment type="caution">
    <text evidence="2">The sequence shown here is derived from an EMBL/GenBank/DDBJ whole genome shotgun (WGS) entry which is preliminary data.</text>
</comment>
<gene>
    <name evidence="2" type="ORF">LCGC14_2720900</name>
</gene>
<feature type="region of interest" description="Disordered" evidence="1">
    <location>
        <begin position="1"/>
        <end position="24"/>
    </location>
</feature>
<reference evidence="2" key="1">
    <citation type="journal article" date="2015" name="Nature">
        <title>Complex archaea that bridge the gap between prokaryotes and eukaryotes.</title>
        <authorList>
            <person name="Spang A."/>
            <person name="Saw J.H."/>
            <person name="Jorgensen S.L."/>
            <person name="Zaremba-Niedzwiedzka K."/>
            <person name="Martijn J."/>
            <person name="Lind A.E."/>
            <person name="van Eijk R."/>
            <person name="Schleper C."/>
            <person name="Guy L."/>
            <person name="Ettema T.J."/>
        </authorList>
    </citation>
    <scope>NUCLEOTIDE SEQUENCE</scope>
</reference>
<dbReference type="EMBL" id="LAZR01049002">
    <property type="protein sequence ID" value="KKK90651.1"/>
    <property type="molecule type" value="Genomic_DNA"/>
</dbReference>
<name>A0A0F9C1V2_9ZZZZ</name>
<dbReference type="AlphaFoldDB" id="A0A0F9C1V2"/>
<organism evidence="2">
    <name type="scientific">marine sediment metagenome</name>
    <dbReference type="NCBI Taxonomy" id="412755"/>
    <lineage>
        <taxon>unclassified sequences</taxon>
        <taxon>metagenomes</taxon>
        <taxon>ecological metagenomes</taxon>
    </lineage>
</organism>
<evidence type="ECO:0000313" key="2">
    <source>
        <dbReference type="EMBL" id="KKK90651.1"/>
    </source>
</evidence>
<sequence length="48" mass="4949">MALHGRLLGGESPNGTLESKRPWIGHSNSCVTEDAGGGTALIRGLFPS</sequence>
<proteinExistence type="predicted"/>
<evidence type="ECO:0000256" key="1">
    <source>
        <dbReference type="SAM" id="MobiDB-lite"/>
    </source>
</evidence>